<evidence type="ECO:0000259" key="5">
    <source>
        <dbReference type="Pfam" id="PF00389"/>
    </source>
</evidence>
<dbReference type="InterPro" id="IPR036291">
    <property type="entry name" value="NAD(P)-bd_dom_sf"/>
</dbReference>
<dbReference type="SUPFAM" id="SSF51735">
    <property type="entry name" value="NAD(P)-binding Rossmann-fold domains"/>
    <property type="match status" value="1"/>
</dbReference>
<gene>
    <name evidence="7" type="ORF">GCM10010191_55040</name>
</gene>
<dbReference type="EMBL" id="BAAARW010000020">
    <property type="protein sequence ID" value="GAA2433776.1"/>
    <property type="molecule type" value="Genomic_DNA"/>
</dbReference>
<evidence type="ECO:0000256" key="4">
    <source>
        <dbReference type="RuleBase" id="RU003719"/>
    </source>
</evidence>
<keyword evidence="8" id="KW-1185">Reference proteome</keyword>
<dbReference type="Pfam" id="PF00389">
    <property type="entry name" value="2-Hacid_dh"/>
    <property type="match status" value="1"/>
</dbReference>
<dbReference type="CDD" id="cd12165">
    <property type="entry name" value="2-Hacid_dh_6"/>
    <property type="match status" value="1"/>
</dbReference>
<dbReference type="Gene3D" id="3.40.50.720">
    <property type="entry name" value="NAD(P)-binding Rossmann-like Domain"/>
    <property type="match status" value="2"/>
</dbReference>
<accession>A0ABN3JP18</accession>
<evidence type="ECO:0000313" key="7">
    <source>
        <dbReference type="EMBL" id="GAA2433776.1"/>
    </source>
</evidence>
<dbReference type="InterPro" id="IPR050223">
    <property type="entry name" value="D-isomer_2-hydroxyacid_DH"/>
</dbReference>
<evidence type="ECO:0000256" key="2">
    <source>
        <dbReference type="ARBA" id="ARBA00023002"/>
    </source>
</evidence>
<name>A0ABN3JP18_9ACTN</name>
<dbReference type="InterPro" id="IPR029753">
    <property type="entry name" value="D-isomer_DH_CS"/>
</dbReference>
<feature type="domain" description="D-isomer specific 2-hydroxyacid dehydrogenase NAD-binding" evidence="6">
    <location>
        <begin position="102"/>
        <end position="289"/>
    </location>
</feature>
<evidence type="ECO:0000256" key="3">
    <source>
        <dbReference type="ARBA" id="ARBA00023027"/>
    </source>
</evidence>
<reference evidence="7 8" key="1">
    <citation type="journal article" date="2019" name="Int. J. Syst. Evol. Microbiol.">
        <title>The Global Catalogue of Microorganisms (GCM) 10K type strain sequencing project: providing services to taxonomists for standard genome sequencing and annotation.</title>
        <authorList>
            <consortium name="The Broad Institute Genomics Platform"/>
            <consortium name="The Broad Institute Genome Sequencing Center for Infectious Disease"/>
            <person name="Wu L."/>
            <person name="Ma J."/>
        </authorList>
    </citation>
    <scope>NUCLEOTIDE SEQUENCE [LARGE SCALE GENOMIC DNA]</scope>
    <source>
        <strain evidence="7 8">JCM 3325</strain>
    </source>
</reference>
<dbReference type="Proteomes" id="UP001501231">
    <property type="component" value="Unassembled WGS sequence"/>
</dbReference>
<protein>
    <submittedName>
        <fullName evidence="7">2-hydroxyacid dehydrogenase</fullName>
    </submittedName>
</protein>
<dbReference type="SUPFAM" id="SSF52283">
    <property type="entry name" value="Formate/glycerate dehydrogenase catalytic domain-like"/>
    <property type="match status" value="1"/>
</dbReference>
<organism evidence="7 8">
    <name type="scientific">Actinomadura vinacea</name>
    <dbReference type="NCBI Taxonomy" id="115336"/>
    <lineage>
        <taxon>Bacteria</taxon>
        <taxon>Bacillati</taxon>
        <taxon>Actinomycetota</taxon>
        <taxon>Actinomycetes</taxon>
        <taxon>Streptosporangiales</taxon>
        <taxon>Thermomonosporaceae</taxon>
        <taxon>Actinomadura</taxon>
    </lineage>
</organism>
<comment type="caution">
    <text evidence="7">The sequence shown here is derived from an EMBL/GenBank/DDBJ whole genome shotgun (WGS) entry which is preliminary data.</text>
</comment>
<dbReference type="PROSITE" id="PS00671">
    <property type="entry name" value="D_2_HYDROXYACID_DH_3"/>
    <property type="match status" value="1"/>
</dbReference>
<dbReference type="PANTHER" id="PTHR10996">
    <property type="entry name" value="2-HYDROXYACID DEHYDROGENASE-RELATED"/>
    <property type="match status" value="1"/>
</dbReference>
<sequence length="322" mass="34474">MKVLVTDPIIARFTPLLEGGGHEIVLFPGRPDEEIVAALPGTDVLVCARMTEEMARAAGPDLRLVQCTGAGYERIAIDALPPGTAVCNTFHHGRSIAEHVLMVALMLSRKVLRRDRLVREGVWESVAAEPSLPLGDTLAGRTLGLLGLGETGREVARLAAAFGLRVQAVRRDPAAPLEEGLRLDRVLPQDGLHELLATSDLVVVTVPLDERTRGLIGAAELARMRPTAILINVARGPVVDEHALYEALAADRIAGAGIDVWWPAPEGVARGGSTLPFEKLENVVLTPHNSGHTVETFECRARDIAANIAALAEGRPLHNVIR</sequence>
<evidence type="ECO:0000256" key="1">
    <source>
        <dbReference type="ARBA" id="ARBA00005854"/>
    </source>
</evidence>
<keyword evidence="2 4" id="KW-0560">Oxidoreductase</keyword>
<comment type="similarity">
    <text evidence="1 4">Belongs to the D-isomer specific 2-hydroxyacid dehydrogenase family.</text>
</comment>
<dbReference type="PANTHER" id="PTHR10996:SF178">
    <property type="entry name" value="2-HYDROXYACID DEHYDROGENASE YGL185C-RELATED"/>
    <property type="match status" value="1"/>
</dbReference>
<dbReference type="RefSeq" id="WP_344592713.1">
    <property type="nucleotide sequence ID" value="NZ_BAAARW010000020.1"/>
</dbReference>
<dbReference type="InterPro" id="IPR006139">
    <property type="entry name" value="D-isomer_2_OHA_DH_cat_dom"/>
</dbReference>
<keyword evidence="3" id="KW-0520">NAD</keyword>
<evidence type="ECO:0000313" key="8">
    <source>
        <dbReference type="Proteomes" id="UP001501231"/>
    </source>
</evidence>
<dbReference type="Pfam" id="PF02826">
    <property type="entry name" value="2-Hacid_dh_C"/>
    <property type="match status" value="1"/>
</dbReference>
<feature type="domain" description="D-isomer specific 2-hydroxyacid dehydrogenase catalytic" evidence="5">
    <location>
        <begin position="3"/>
        <end position="321"/>
    </location>
</feature>
<dbReference type="InterPro" id="IPR006140">
    <property type="entry name" value="D-isomer_DH_NAD-bd"/>
</dbReference>
<evidence type="ECO:0000259" key="6">
    <source>
        <dbReference type="Pfam" id="PF02826"/>
    </source>
</evidence>
<proteinExistence type="inferred from homology"/>